<organism evidence="1 2">
    <name type="scientific">Pseudomonas taetrolens</name>
    <dbReference type="NCBI Taxonomy" id="47884"/>
    <lineage>
        <taxon>Bacteria</taxon>
        <taxon>Pseudomonadati</taxon>
        <taxon>Pseudomonadota</taxon>
        <taxon>Gammaproteobacteria</taxon>
        <taxon>Pseudomonadales</taxon>
        <taxon>Pseudomonadaceae</taxon>
        <taxon>Pseudomonas</taxon>
    </lineage>
</organism>
<reference evidence="1 2" key="1">
    <citation type="submission" date="2015-02" db="EMBL/GenBank/DDBJ databases">
        <title>Pseudomonas helleri sp. nov. and Pseudomonas weihenstephanensis sp. nov., isolated from raw cows milk.</title>
        <authorList>
            <person name="von Neubeck M."/>
            <person name="Huptas C."/>
            <person name="Wenning M."/>
            <person name="Scherer S."/>
        </authorList>
    </citation>
    <scope>NUCLEOTIDE SEQUENCE [LARGE SCALE GENOMIC DNA]</scope>
    <source>
        <strain evidence="1 2">DSM 21104</strain>
    </source>
</reference>
<dbReference type="EMBL" id="JYLA01000008">
    <property type="protein sequence ID" value="KMM83241.1"/>
    <property type="molecule type" value="Genomic_DNA"/>
</dbReference>
<evidence type="ECO:0000313" key="1">
    <source>
        <dbReference type="EMBL" id="KMM83241.1"/>
    </source>
</evidence>
<gene>
    <name evidence="1" type="ORF">TU78_18820</name>
</gene>
<dbReference type="AlphaFoldDB" id="A0A0J6GEQ3"/>
<dbReference type="PATRIC" id="fig|47884.3.peg.4262"/>
<comment type="caution">
    <text evidence="1">The sequence shown here is derived from an EMBL/GenBank/DDBJ whole genome shotgun (WGS) entry which is preliminary data.</text>
</comment>
<name>A0A0J6GEQ3_PSETA</name>
<proteinExistence type="predicted"/>
<sequence>MQAKNSAIDKEDSLLTSRIAAFPFRDIRPMAASEIKNIEDASLLLGLTKSDITKRAYRRLGATAEPST</sequence>
<dbReference type="Proteomes" id="UP000036395">
    <property type="component" value="Unassembled WGS sequence"/>
</dbReference>
<accession>A0A0J6GEQ3</accession>
<evidence type="ECO:0000313" key="2">
    <source>
        <dbReference type="Proteomes" id="UP000036395"/>
    </source>
</evidence>
<protein>
    <submittedName>
        <fullName evidence="1">Uncharacterized protein</fullName>
    </submittedName>
</protein>